<comment type="caution">
    <text evidence="4">The sequence shown here is derived from an EMBL/GenBank/DDBJ whole genome shotgun (WGS) entry which is preliminary data.</text>
</comment>
<dbReference type="RefSeq" id="WP_020814267.1">
    <property type="nucleotide sequence ID" value="NZ_ATAY01000015.1"/>
</dbReference>
<dbReference type="PROSITE" id="PS51272">
    <property type="entry name" value="SLH"/>
    <property type="match status" value="1"/>
</dbReference>
<dbReference type="Pfam" id="PF18316">
    <property type="entry name" value="S-l_SbsC_C"/>
    <property type="match status" value="1"/>
</dbReference>
<dbReference type="AlphaFoldDB" id="U4R567"/>
<reference evidence="4 5" key="1">
    <citation type="journal article" date="2013" name="Genome Announc.">
        <title>Draft Genome Sequence of the Cellulolytic Bacterium Clostridium papyrosolvens C7 (ATCC 700395).</title>
        <authorList>
            <person name="Zepeda V."/>
            <person name="Dassa B."/>
            <person name="Borovok I."/>
            <person name="Lamed R."/>
            <person name="Bayer E.A."/>
            <person name="Cate J.H."/>
        </authorList>
    </citation>
    <scope>NUCLEOTIDE SEQUENCE [LARGE SCALE GENOMIC DNA]</scope>
    <source>
        <strain evidence="4 5">C7</strain>
    </source>
</reference>
<keyword evidence="2" id="KW-0732">Signal</keyword>
<dbReference type="InterPro" id="IPR040751">
    <property type="entry name" value="SbsC_C"/>
</dbReference>
<dbReference type="Gene3D" id="2.60.40.3490">
    <property type="match status" value="1"/>
</dbReference>
<dbReference type="CDD" id="cd14670">
    <property type="entry name" value="BslA_like"/>
    <property type="match status" value="1"/>
</dbReference>
<dbReference type="Pfam" id="PF17735">
    <property type="entry name" value="BslA"/>
    <property type="match status" value="1"/>
</dbReference>
<protein>
    <submittedName>
        <fullName evidence="4">S-layer protein</fullName>
    </submittedName>
</protein>
<name>U4R567_9FIRM</name>
<dbReference type="OrthoDB" id="2455613at2"/>
<dbReference type="PATRIC" id="fig|1330534.3.peg.646"/>
<dbReference type="InterPro" id="IPR001119">
    <property type="entry name" value="SLH_dom"/>
</dbReference>
<evidence type="ECO:0000313" key="5">
    <source>
        <dbReference type="Proteomes" id="UP000016860"/>
    </source>
</evidence>
<dbReference type="InterPro" id="IPR034650">
    <property type="entry name" value="YuaB-like"/>
</dbReference>
<dbReference type="Gene3D" id="2.60.40.1080">
    <property type="match status" value="1"/>
</dbReference>
<gene>
    <name evidence="4" type="ORF">L323_03230</name>
</gene>
<dbReference type="SUPFAM" id="SSF49373">
    <property type="entry name" value="Invasin/intimin cell-adhesion fragments"/>
    <property type="match status" value="1"/>
</dbReference>
<proteinExistence type="predicted"/>
<dbReference type="Proteomes" id="UP000016860">
    <property type="component" value="Unassembled WGS sequence"/>
</dbReference>
<evidence type="ECO:0000313" key="4">
    <source>
        <dbReference type="EMBL" id="EPR13751.1"/>
    </source>
</evidence>
<evidence type="ECO:0000259" key="3">
    <source>
        <dbReference type="PROSITE" id="PS51272"/>
    </source>
</evidence>
<dbReference type="EMBL" id="ATAY01000015">
    <property type="protein sequence ID" value="EPR13751.1"/>
    <property type="molecule type" value="Genomic_DNA"/>
</dbReference>
<dbReference type="InterPro" id="IPR038480">
    <property type="entry name" value="YuaB-like_sf"/>
</dbReference>
<sequence length="831" mass="88516">MKRYANKISLMLAVICFMVIPLSAFAQTGTSYSNYTVSLLSKWKNNGVLDKSYSSLDLNKPVEKIDFIKMLNAVLKTSKKADINFIDVPKNSWYGQELAKAAACGYISAKENTKFYPFSLMTRVEAAEMSAYVFGLELKNEKILSKITDGKALEQKQLNDLAAVIEKGGLAEVAAGRYAPTGVLKLKDALIMLDKCVGHIALKSGAITTNATGNMFISVGAVTLKGISISGDLIIGEGVGDGVVTLESVKLSGRLIIRGGGPNGVTIKNSQIGGTLTVEKSEGNVYIRVVGSTTIKETYLKSGCTIEEGYLTSGDGFVNITAMHGAFESQNATIKGDFKDIVSENSNLNIKLSGNVENVSINKESQGVFSLLSGTVKTLTAEVTKKQLEFLGGKVSTLNVLKDAKGNKITIDGSAEINTANIESTTEILFKKGTVTSLVLDTTSQGSYINMQSGSYIGSLVIMSDAEITGYGKINSAYSYANNVKMGITPSFYSYKYVPGSDPNDPFQPSVNISVTGAVNDSITLQEGKNADLYKDLGLSVSPDKSTVGFVSLNSSVATVTDKGVITAIAAGVAKIYITGQYSGFTSGIKRIDVNVTPGNITLPGSIEISPVTGEAATLKDFEITYTSKDDFANGTVTFWLPEGFPAFETDLVKIGSGAEVTLNSSQRLNVRTLSFTNLNLSKGQKIFVKLRNKTVPQGGEYVFSVVADADGTGPKLPTSGQDERAVFTSDKLKTLLETTNYTLSAYDSQTGAISFTKLSFAGFTGAKKWLIAVQDDEFIHPGYDDTVLGTEYTLGSAITIAPNQHLMLAAVDGDSDAGYKVKAFVDITIH</sequence>
<dbReference type="InterPro" id="IPR008964">
    <property type="entry name" value="Invasin/intimin_cell_adhesion"/>
</dbReference>
<evidence type="ECO:0000256" key="2">
    <source>
        <dbReference type="SAM" id="SignalP"/>
    </source>
</evidence>
<keyword evidence="1" id="KW-0677">Repeat</keyword>
<feature type="chain" id="PRO_5004653839" evidence="2">
    <location>
        <begin position="27"/>
        <end position="831"/>
    </location>
</feature>
<feature type="domain" description="SLH" evidence="3">
    <location>
        <begin position="81"/>
        <end position="144"/>
    </location>
</feature>
<organism evidence="4 5">
    <name type="scientific">Ruminiclostridium papyrosolvens C7</name>
    <dbReference type="NCBI Taxonomy" id="1330534"/>
    <lineage>
        <taxon>Bacteria</taxon>
        <taxon>Bacillati</taxon>
        <taxon>Bacillota</taxon>
        <taxon>Clostridia</taxon>
        <taxon>Eubacteriales</taxon>
        <taxon>Oscillospiraceae</taxon>
        <taxon>Ruminiclostridium</taxon>
    </lineage>
</organism>
<dbReference type="STRING" id="1330534.L323_03230"/>
<accession>U4R567</accession>
<feature type="signal peptide" evidence="2">
    <location>
        <begin position="1"/>
        <end position="26"/>
    </location>
</feature>
<evidence type="ECO:0000256" key="1">
    <source>
        <dbReference type="ARBA" id="ARBA00022737"/>
    </source>
</evidence>